<proteinExistence type="predicted"/>
<gene>
    <name evidence="1" type="ORF">CGZ91_13045</name>
</gene>
<organism evidence="1 2">
    <name type="scientific">Parenemella sanctibonifatiensis</name>
    <dbReference type="NCBI Taxonomy" id="2016505"/>
    <lineage>
        <taxon>Bacteria</taxon>
        <taxon>Bacillati</taxon>
        <taxon>Actinomycetota</taxon>
        <taxon>Actinomycetes</taxon>
        <taxon>Propionibacteriales</taxon>
        <taxon>Propionibacteriaceae</taxon>
        <taxon>Parenemella</taxon>
    </lineage>
</organism>
<evidence type="ECO:0000313" key="1">
    <source>
        <dbReference type="EMBL" id="OYN88535.1"/>
    </source>
</evidence>
<name>A0A255EG12_9ACTN</name>
<sequence>MSSFTVTPSGLQSAGQSITPAADGLDGINVPAPNVQMYGKLVGSAATDAEPATTEALNGLADALSMTVASIGTRLDDNATCYLTTEDDNGSLSMGIDVGVVI</sequence>
<dbReference type="EMBL" id="NMVJ01000011">
    <property type="protein sequence ID" value="OYN88535.1"/>
    <property type="molecule type" value="Genomic_DNA"/>
</dbReference>
<comment type="caution">
    <text evidence="1">The sequence shown here is derived from an EMBL/GenBank/DDBJ whole genome shotgun (WGS) entry which is preliminary data.</text>
</comment>
<dbReference type="RefSeq" id="WP_094455822.1">
    <property type="nucleotide sequence ID" value="NZ_NMVJ01000011.1"/>
</dbReference>
<protein>
    <submittedName>
        <fullName evidence="1">Uncharacterized protein</fullName>
    </submittedName>
</protein>
<keyword evidence="2" id="KW-1185">Reference proteome</keyword>
<accession>A0A255EG12</accession>
<evidence type="ECO:0000313" key="2">
    <source>
        <dbReference type="Proteomes" id="UP000216300"/>
    </source>
</evidence>
<reference evidence="1 2" key="1">
    <citation type="submission" date="2017-07" db="EMBL/GenBank/DDBJ databases">
        <title>Draft whole genome sequences of clinical Proprionibacteriaceae strains.</title>
        <authorList>
            <person name="Bernier A.-M."/>
            <person name="Bernard K."/>
            <person name="Domingo M.-C."/>
        </authorList>
    </citation>
    <scope>NUCLEOTIDE SEQUENCE [LARGE SCALE GENOMIC DNA]</scope>
    <source>
        <strain evidence="1 2">NML 150081</strain>
    </source>
</reference>
<dbReference type="AlphaFoldDB" id="A0A255EG12"/>
<dbReference type="Proteomes" id="UP000216300">
    <property type="component" value="Unassembled WGS sequence"/>
</dbReference>